<sequence length="311" mass="32821">MTKTSGSLPPIIFVLIFLLLAGGGYWWFVMRPKTSPIGVQPGRINQPPFGGQGTQPVAPGQSLPVSSAFPPPTQVPAGTNLRIDGSTSMVTINQNLKLSFERQFPGTNISTQANGSDRGIQAVLGGQADIAAASRPLTVQEQSQGLTAVVIGTDQIAIVVGKTNPFQGSITSAQVAGIFQGQINNWSAIGGTPVPIRAINRPPVSGTHQTFKEIVLRGGNFGNITTLSRDETTGLLRELRNDGIGYATYAQVVNQQTVRSVPIDGAVPGSANYPLQRQLYYIHKNPASPGVQTFLGYATSPQGQQVMFAGN</sequence>
<evidence type="ECO:0000256" key="2">
    <source>
        <dbReference type="SAM" id="Phobius"/>
    </source>
</evidence>
<evidence type="ECO:0000256" key="1">
    <source>
        <dbReference type="ARBA" id="ARBA00022729"/>
    </source>
</evidence>
<dbReference type="CDD" id="cd13653">
    <property type="entry name" value="PBP2_phosphate_like_1"/>
    <property type="match status" value="1"/>
</dbReference>
<dbReference type="EMBL" id="JAMZMM010000036">
    <property type="protein sequence ID" value="MCP2728025.1"/>
    <property type="molecule type" value="Genomic_DNA"/>
</dbReference>
<dbReference type="Proteomes" id="UP001204953">
    <property type="component" value="Unassembled WGS sequence"/>
</dbReference>
<accession>A0AAE3KL02</accession>
<feature type="transmembrane region" description="Helical" evidence="2">
    <location>
        <begin position="7"/>
        <end position="28"/>
    </location>
</feature>
<name>A0AAE3KL02_9CYAN</name>
<keyword evidence="2" id="KW-0472">Membrane</keyword>
<dbReference type="Pfam" id="PF12849">
    <property type="entry name" value="PBP_like_2"/>
    <property type="match status" value="1"/>
</dbReference>
<keyword evidence="1" id="KW-0732">Signal</keyword>
<dbReference type="AlphaFoldDB" id="A0AAE3KL02"/>
<keyword evidence="2" id="KW-1133">Transmembrane helix</keyword>
<dbReference type="InterPro" id="IPR024370">
    <property type="entry name" value="PBP_domain"/>
</dbReference>
<evidence type="ECO:0000313" key="4">
    <source>
        <dbReference type="EMBL" id="MCP2728025.1"/>
    </source>
</evidence>
<comment type="caution">
    <text evidence="4">The sequence shown here is derived from an EMBL/GenBank/DDBJ whole genome shotgun (WGS) entry which is preliminary data.</text>
</comment>
<keyword evidence="5" id="KW-1185">Reference proteome</keyword>
<protein>
    <submittedName>
        <fullName evidence="4">Phosphate ABC transporter substrate-binding protein</fullName>
    </submittedName>
</protein>
<dbReference type="PANTHER" id="PTHR30570">
    <property type="entry name" value="PERIPLASMIC PHOSPHATE BINDING COMPONENT OF PHOSPHATE ABC TRANSPORTER"/>
    <property type="match status" value="1"/>
</dbReference>
<evidence type="ECO:0000259" key="3">
    <source>
        <dbReference type="Pfam" id="PF12849"/>
    </source>
</evidence>
<proteinExistence type="predicted"/>
<dbReference type="InterPro" id="IPR050811">
    <property type="entry name" value="Phosphate_ABC_transporter"/>
</dbReference>
<evidence type="ECO:0000313" key="5">
    <source>
        <dbReference type="Proteomes" id="UP001204953"/>
    </source>
</evidence>
<dbReference type="Gene3D" id="3.40.190.10">
    <property type="entry name" value="Periplasmic binding protein-like II"/>
    <property type="match status" value="2"/>
</dbReference>
<feature type="domain" description="PBP" evidence="3">
    <location>
        <begin position="75"/>
        <end position="301"/>
    </location>
</feature>
<reference evidence="4" key="1">
    <citation type="submission" date="2022-06" db="EMBL/GenBank/DDBJ databases">
        <title>New cyanobacteria of genus Symplocastrum in benthos of Lake Baikal.</title>
        <authorList>
            <person name="Sorokovikova E."/>
            <person name="Tikhonova I."/>
            <person name="Krasnopeev A."/>
            <person name="Evseev P."/>
            <person name="Gladkikh A."/>
            <person name="Belykh O."/>
        </authorList>
    </citation>
    <scope>NUCLEOTIDE SEQUENCE</scope>
    <source>
        <strain evidence="4">BBK-W-15</strain>
    </source>
</reference>
<dbReference type="RefSeq" id="WP_254010829.1">
    <property type="nucleotide sequence ID" value="NZ_JAMZMM010000036.1"/>
</dbReference>
<keyword evidence="2" id="KW-0812">Transmembrane</keyword>
<organism evidence="4 5">
    <name type="scientific">Limnofasciculus baicalensis BBK-W-15</name>
    <dbReference type="NCBI Taxonomy" id="2699891"/>
    <lineage>
        <taxon>Bacteria</taxon>
        <taxon>Bacillati</taxon>
        <taxon>Cyanobacteriota</taxon>
        <taxon>Cyanophyceae</taxon>
        <taxon>Coleofasciculales</taxon>
        <taxon>Coleofasciculaceae</taxon>
        <taxon>Limnofasciculus</taxon>
        <taxon>Limnofasciculus baicalensis</taxon>
    </lineage>
</organism>
<gene>
    <name evidence="4" type="ORF">NJ959_05975</name>
</gene>
<dbReference type="PANTHER" id="PTHR30570:SF1">
    <property type="entry name" value="PHOSPHATE-BINDING PROTEIN PSTS"/>
    <property type="match status" value="1"/>
</dbReference>
<dbReference type="SUPFAM" id="SSF53850">
    <property type="entry name" value="Periplasmic binding protein-like II"/>
    <property type="match status" value="1"/>
</dbReference>